<feature type="signal peptide" evidence="1">
    <location>
        <begin position="1"/>
        <end position="21"/>
    </location>
</feature>
<organism evidence="2 3">
    <name type="scientific">Discina gigas</name>
    <dbReference type="NCBI Taxonomy" id="1032678"/>
    <lineage>
        <taxon>Eukaryota</taxon>
        <taxon>Fungi</taxon>
        <taxon>Dikarya</taxon>
        <taxon>Ascomycota</taxon>
        <taxon>Pezizomycotina</taxon>
        <taxon>Pezizomycetes</taxon>
        <taxon>Pezizales</taxon>
        <taxon>Discinaceae</taxon>
        <taxon>Discina</taxon>
    </lineage>
</organism>
<reference evidence="2 3" key="1">
    <citation type="submission" date="2024-02" db="EMBL/GenBank/DDBJ databases">
        <title>Discinaceae phylogenomics.</title>
        <authorList>
            <person name="Dirks A.C."/>
            <person name="James T.Y."/>
        </authorList>
    </citation>
    <scope>NUCLEOTIDE SEQUENCE [LARGE SCALE GENOMIC DNA]</scope>
    <source>
        <strain evidence="2 3">ACD0624</strain>
    </source>
</reference>
<dbReference type="Pfam" id="PF11937">
    <property type="entry name" value="DUF3455"/>
    <property type="match status" value="1"/>
</dbReference>
<dbReference type="PANTHER" id="PTHR35567">
    <property type="entry name" value="MALATE DEHYDROGENASE (AFU_ORTHOLOGUE AFUA_2G13800)"/>
    <property type="match status" value="1"/>
</dbReference>
<dbReference type="Proteomes" id="UP001447188">
    <property type="component" value="Unassembled WGS sequence"/>
</dbReference>
<comment type="caution">
    <text evidence="2">The sequence shown here is derived from an EMBL/GenBank/DDBJ whole genome shotgun (WGS) entry which is preliminary data.</text>
</comment>
<evidence type="ECO:0000256" key="1">
    <source>
        <dbReference type="SAM" id="SignalP"/>
    </source>
</evidence>
<dbReference type="EMBL" id="JBBBZM010000027">
    <property type="protein sequence ID" value="KAL0638033.1"/>
    <property type="molecule type" value="Genomic_DNA"/>
</dbReference>
<keyword evidence="1" id="KW-0732">Signal</keyword>
<name>A0ABR3GQB7_9PEZI</name>
<sequence>MQLLRSISIVAGVLSATVVNALPTVQMVDKRAFGGKQLTGCSLTGAVVPISSGPNTLAAPDPGLKVTRVVLGRGTQNYTCADSQSTTIPAAAGALAVLYDASCLVSKEPSLLHQLPNILVSVSSSLTQTILQRIAGEAVVVGHHYFAPDFSTPVFDFRITTGQTQIFTGVRDQAVPALTSASRGGLGDQQFGAVDWLRLKAVPAKTVDYKLAYRVETAGGKAPATCWGRPATFSIEYATEYWFLN</sequence>
<dbReference type="PANTHER" id="PTHR35567:SF1">
    <property type="entry name" value="CONSERVED FUNGAL PROTEIN (AFU_ORTHOLOGUE AFUA_1G14230)"/>
    <property type="match status" value="1"/>
</dbReference>
<evidence type="ECO:0000313" key="2">
    <source>
        <dbReference type="EMBL" id="KAL0638033.1"/>
    </source>
</evidence>
<evidence type="ECO:0000313" key="3">
    <source>
        <dbReference type="Proteomes" id="UP001447188"/>
    </source>
</evidence>
<keyword evidence="3" id="KW-1185">Reference proteome</keyword>
<feature type="chain" id="PRO_5046499313" description="Malate dehydrogenase" evidence="1">
    <location>
        <begin position="22"/>
        <end position="245"/>
    </location>
</feature>
<proteinExistence type="predicted"/>
<dbReference type="InterPro" id="IPR021851">
    <property type="entry name" value="DUF3455"/>
</dbReference>
<evidence type="ECO:0008006" key="4">
    <source>
        <dbReference type="Google" id="ProtNLM"/>
    </source>
</evidence>
<accession>A0ABR3GQB7</accession>
<gene>
    <name evidence="2" type="ORF">Q9L58_002969</name>
</gene>
<protein>
    <recommendedName>
        <fullName evidence="4">Malate dehydrogenase</fullName>
    </recommendedName>
</protein>